<proteinExistence type="predicted"/>
<gene>
    <name evidence="3" type="ORF">BB559_003772</name>
</gene>
<dbReference type="AlphaFoldDB" id="A0A2T9YJ22"/>
<evidence type="ECO:0000313" key="4">
    <source>
        <dbReference type="Proteomes" id="UP000245699"/>
    </source>
</evidence>
<feature type="region of interest" description="Disordered" evidence="1">
    <location>
        <begin position="84"/>
        <end position="167"/>
    </location>
</feature>
<dbReference type="InterPro" id="IPR056398">
    <property type="entry name" value="Tudor_Coilin"/>
</dbReference>
<evidence type="ECO:0000313" key="3">
    <source>
        <dbReference type="EMBL" id="PVU92274.1"/>
    </source>
</evidence>
<feature type="compositionally biased region" description="Low complexity" evidence="1">
    <location>
        <begin position="157"/>
        <end position="167"/>
    </location>
</feature>
<protein>
    <recommendedName>
        <fullName evidence="2">Coilin tudor domain-containing protein</fullName>
    </recommendedName>
</protein>
<feature type="compositionally biased region" description="Low complexity" evidence="1">
    <location>
        <begin position="544"/>
        <end position="553"/>
    </location>
</feature>
<feature type="domain" description="Coilin tudor" evidence="2">
    <location>
        <begin position="585"/>
        <end position="664"/>
    </location>
</feature>
<dbReference type="OrthoDB" id="74813at2759"/>
<feature type="compositionally biased region" description="Basic residues" evidence="1">
    <location>
        <begin position="345"/>
        <end position="355"/>
    </location>
</feature>
<evidence type="ECO:0000256" key="1">
    <source>
        <dbReference type="SAM" id="MobiDB-lite"/>
    </source>
</evidence>
<comment type="caution">
    <text evidence="3">The sequence shown here is derived from an EMBL/GenBank/DDBJ whole genome shotgun (WGS) entry which is preliminary data.</text>
</comment>
<accession>A0A2T9YJ22</accession>
<feature type="compositionally biased region" description="Basic and acidic residues" evidence="1">
    <location>
        <begin position="534"/>
        <end position="543"/>
    </location>
</feature>
<keyword evidence="4" id="KW-1185">Reference proteome</keyword>
<feature type="region of interest" description="Disordered" evidence="1">
    <location>
        <begin position="329"/>
        <end position="356"/>
    </location>
</feature>
<feature type="compositionally biased region" description="Basic and acidic residues" evidence="1">
    <location>
        <begin position="329"/>
        <end position="339"/>
    </location>
</feature>
<dbReference type="Pfam" id="PF23086">
    <property type="entry name" value="Tudor_Coilin"/>
    <property type="match status" value="1"/>
</dbReference>
<name>A0A2T9YJ22_9FUNG</name>
<reference evidence="3 4" key="1">
    <citation type="journal article" date="2018" name="MBio">
        <title>Comparative Genomics Reveals the Core Gene Toolbox for the Fungus-Insect Symbiosis.</title>
        <authorList>
            <person name="Wang Y."/>
            <person name="Stata M."/>
            <person name="Wang W."/>
            <person name="Stajich J.E."/>
            <person name="White M.M."/>
            <person name="Moncalvo J.M."/>
        </authorList>
    </citation>
    <scope>NUCLEOTIDE SEQUENCE [LARGE SCALE GENOMIC DNA]</scope>
    <source>
        <strain evidence="3 4">AUS-77-4</strain>
    </source>
</reference>
<feature type="region of interest" description="Disordered" evidence="1">
    <location>
        <begin position="534"/>
        <end position="553"/>
    </location>
</feature>
<feature type="compositionally biased region" description="Polar residues" evidence="1">
    <location>
        <begin position="107"/>
        <end position="130"/>
    </location>
</feature>
<dbReference type="EMBL" id="MBFT01000379">
    <property type="protein sequence ID" value="PVU92274.1"/>
    <property type="molecule type" value="Genomic_DNA"/>
</dbReference>
<evidence type="ECO:0000259" key="2">
    <source>
        <dbReference type="Pfam" id="PF23086"/>
    </source>
</evidence>
<dbReference type="STRING" id="61424.A0A2T9YJ22"/>
<sequence>MRIKLQFKFPLPPQKCWFVVQDQQKTKNTSIKNLKKNIIKTFQLQHINKKSLKLELDGFELNSHSPLSSVLKEDELVKISLKESLSTKTESHPKSEITNQPKKRKSSSSAQSEIQNQSKKLKTKTTQFSPKKQKLQKQPHTTSLPIPQVSHPKTKEQITNNQIEQQNKNLKTKKRNLRKRKVLNKIKAGYVPTTAKSPTKNQNLPTPAIIQLEEIVPQPKKPNSMSYQTTNLPLQGETFPTSNSQLGEDSNTNLENDHYDYNQYYNYVYNQNYDYYNEYFYPQNNTVYPYNSHNPAAGTEYDYSSYYGYNQPETGISNEPNQQILPQRTKNEASLEKTDSGSQNKVKRTRSKKNKLRSDLQHNIIESSSLEKTQTSLSLEYDQKGIDNDISSQKIKNIDNRKNKNEISNKQLIEHTELETSSNLAGNQNRADPAGNNYIAKQIQESNTNIIITEIEHGDDYLPEWRTLKEYKSAARRRRNFGFPVQVGYQKQQNNLKSNKNNIDIQLGSDEIIESTASSNVSFVKKTQIEPESNLEKRKKIENGTDNTNDNLNHNTESFGNSENGMENHIALVPEIKKLSLPTTNVEYSNYPQLTSFPKKNMKVAFKIAEIDEDLRPLVPYYRLGMVKTADSINNKILVQLLSNIEGISEEDQPKKGSQSVSHSTKSIKQMFSYDMDLENINFDMLTSPSNHVNFEENEVEAIQKPVENEYLLLDWDSLIDIRLVSH</sequence>
<organism evidence="3 4">
    <name type="scientific">Furculomyces boomerangus</name>
    <dbReference type="NCBI Taxonomy" id="61424"/>
    <lineage>
        <taxon>Eukaryota</taxon>
        <taxon>Fungi</taxon>
        <taxon>Fungi incertae sedis</taxon>
        <taxon>Zoopagomycota</taxon>
        <taxon>Kickxellomycotina</taxon>
        <taxon>Harpellomycetes</taxon>
        <taxon>Harpellales</taxon>
        <taxon>Harpellaceae</taxon>
        <taxon>Furculomyces</taxon>
    </lineage>
</organism>
<dbReference type="Proteomes" id="UP000245699">
    <property type="component" value="Unassembled WGS sequence"/>
</dbReference>